<protein>
    <submittedName>
        <fullName evidence="1">Uncharacterized protein</fullName>
    </submittedName>
</protein>
<evidence type="ECO:0000313" key="1">
    <source>
        <dbReference type="EMBL" id="CUO07958.1"/>
    </source>
</evidence>
<name>A0A174C872_9BACE</name>
<reference evidence="1 2" key="1">
    <citation type="submission" date="2015-09" db="EMBL/GenBank/DDBJ databases">
        <authorList>
            <consortium name="Pathogen Informatics"/>
        </authorList>
    </citation>
    <scope>NUCLEOTIDE SEQUENCE [LARGE SCALE GENOMIC DNA]</scope>
    <source>
        <strain evidence="1 2">2789STDY5608840</strain>
    </source>
</reference>
<proteinExistence type="predicted"/>
<dbReference type="EMBL" id="CYZH01000006">
    <property type="protein sequence ID" value="CUO07958.1"/>
    <property type="molecule type" value="Genomic_DNA"/>
</dbReference>
<accession>A0A174C872</accession>
<dbReference type="Proteomes" id="UP000095517">
    <property type="component" value="Unassembled WGS sequence"/>
</dbReference>
<dbReference type="RefSeq" id="WP_148326695.1">
    <property type="nucleotide sequence ID" value="NZ_CABIXA010000006.1"/>
</dbReference>
<dbReference type="AlphaFoldDB" id="A0A174C872"/>
<organism evidence="1 2">
    <name type="scientific">Bacteroides finegoldii</name>
    <dbReference type="NCBI Taxonomy" id="338188"/>
    <lineage>
        <taxon>Bacteria</taxon>
        <taxon>Pseudomonadati</taxon>
        <taxon>Bacteroidota</taxon>
        <taxon>Bacteroidia</taxon>
        <taxon>Bacteroidales</taxon>
        <taxon>Bacteroidaceae</taxon>
        <taxon>Bacteroides</taxon>
    </lineage>
</organism>
<evidence type="ECO:0000313" key="2">
    <source>
        <dbReference type="Proteomes" id="UP000095517"/>
    </source>
</evidence>
<gene>
    <name evidence="1" type="ORF">ERS852397_01315</name>
</gene>
<sequence length="619" mass="69814">MIRDELYINNTKVDLGKTDITLSYKSNLLTDISKIVSNSSYTIKLPKTARNLALIECSHMPSSTSRYPYLKHKGTLLRNGIEIIKDAIVVLLETGEFIEIALIWGNVTNFASVVNDGKKLTDLKYGTVEGTDWVVWNNKGSNSVQFPLIDYGSNSDDPNVWYHPVIPVWWILDKIQEENGVTFNFPSDKLTIINKMIIPLLTRNDSQKLYDKYRINFTGDGVSREQLTGGSTQLSGNIGLNIKFNGDSTQLKYGNIREFTYQSSVSPFRTLTTRGFSSSHDSVNTKVKGIVLTTFTMAYNPSNIDKVYLEIRVNESLVHSIKPTSFQEIGNKQYNAGFNIDATVSLKQEDTLFFVLNTNDTTTTASQYTDLNLTLSARGEVLFGEKLPLVPNLPDVKQIDFIKAIASMVGLFALPDGVNGIKFIPFDNLSANKSKAVDWTNRVIMAYRSATPRSLKYTLDNIAQNNRFRYKEDDKVKGDYDGNIQVNDATIDYERDAIKLPFSACDTKNGVAYIPMYSYNENGELQYNKTNPRILLLDGTKGVFKGLEWTTLIANNYQTYKGLINDAKVVTEYIRLNSIELRDLEMDVPVYLAQYGCYLAIIEIKTNENDICECKLLKL</sequence>
<dbReference type="STRING" id="338188.ERS852397_01315"/>